<feature type="transmembrane region" description="Helical" evidence="1">
    <location>
        <begin position="86"/>
        <end position="103"/>
    </location>
</feature>
<reference evidence="3 4" key="2">
    <citation type="submission" date="2018-02" db="EMBL/GenBank/DDBJ databases">
        <title>Subsurface microbial communities from deep shales in Ohio and West Virginia, USA.</title>
        <authorList>
            <person name="Wrighton K."/>
        </authorList>
    </citation>
    <scope>NUCLEOTIDE SEQUENCE [LARGE SCALE GENOMIC DNA]</scope>
    <source>
        <strain evidence="3 4">UTICA-S1B9</strain>
    </source>
</reference>
<dbReference type="EMBL" id="PTIT01000025">
    <property type="protein sequence ID" value="PPK50489.1"/>
    <property type="molecule type" value="Genomic_DNA"/>
</dbReference>
<dbReference type="AlphaFoldDB" id="A0A2S6G3S7"/>
<evidence type="ECO:0000313" key="3">
    <source>
        <dbReference type="EMBL" id="PPK53771.1"/>
    </source>
</evidence>
<dbReference type="EMBL" id="PTIU01000025">
    <property type="protein sequence ID" value="PPK53771.1"/>
    <property type="molecule type" value="Genomic_DNA"/>
</dbReference>
<keyword evidence="1" id="KW-0812">Transmembrane</keyword>
<keyword evidence="1" id="KW-1133">Transmembrane helix</keyword>
<sequence>MDDIHYRIERQKEAIRALLTIAPSNRRTGILHSLRMDAVNRLQSDPDLTAEDPDDRERSIENFYEKCDLFSVTEAGLRLKARRKNWLLVWWSCTFVLSAQVFLSPFPVFNWMNHGSWQAVVLPLISATYLTVWIGIVWDNRQGKKLKREDIDLMKSHRPELPHIIVHAVDELLEEHYQS</sequence>
<keyword evidence="5" id="KW-1185">Reference proteome</keyword>
<comment type="caution">
    <text evidence="3">The sequence shown here is derived from an EMBL/GenBank/DDBJ whole genome shotgun (WGS) entry which is preliminary data.</text>
</comment>
<evidence type="ECO:0000313" key="4">
    <source>
        <dbReference type="Proteomes" id="UP000239446"/>
    </source>
</evidence>
<dbReference type="RefSeq" id="WP_104417022.1">
    <property type="nucleotide sequence ID" value="NZ_PTIT01000025.1"/>
</dbReference>
<proteinExistence type="predicted"/>
<evidence type="ECO:0000313" key="2">
    <source>
        <dbReference type="EMBL" id="PPK50489.1"/>
    </source>
</evidence>
<name>A0A2S6G3S7_9GAMM</name>
<organism evidence="3 4">
    <name type="scientific">Marinobacter persicus</name>
    <dbReference type="NCBI Taxonomy" id="930118"/>
    <lineage>
        <taxon>Bacteria</taxon>
        <taxon>Pseudomonadati</taxon>
        <taxon>Pseudomonadota</taxon>
        <taxon>Gammaproteobacteria</taxon>
        <taxon>Pseudomonadales</taxon>
        <taxon>Marinobacteraceae</taxon>
        <taxon>Marinobacter</taxon>
    </lineage>
</organism>
<evidence type="ECO:0000313" key="5">
    <source>
        <dbReference type="Proteomes" id="UP000239648"/>
    </source>
</evidence>
<reference evidence="2 5" key="1">
    <citation type="submission" date="2018-02" db="EMBL/GenBank/DDBJ databases">
        <title>Deep subsurface shale carbon reservoir microbial communities from Ohio and West Virginia, USA.</title>
        <authorList>
            <person name="Wrighton K."/>
        </authorList>
    </citation>
    <scope>NUCLEOTIDE SEQUENCE [LARGE SCALE GENOMIC DNA]</scope>
    <source>
        <strain evidence="2 5">UTICA-S1B6</strain>
    </source>
</reference>
<accession>A0A2S6G3S7</accession>
<protein>
    <submittedName>
        <fullName evidence="3">Uncharacterized protein</fullName>
    </submittedName>
</protein>
<feature type="transmembrane region" description="Helical" evidence="1">
    <location>
        <begin position="115"/>
        <end position="138"/>
    </location>
</feature>
<dbReference type="Proteomes" id="UP000239446">
    <property type="component" value="Unassembled WGS sequence"/>
</dbReference>
<keyword evidence="1" id="KW-0472">Membrane</keyword>
<dbReference type="Proteomes" id="UP000239648">
    <property type="component" value="Unassembled WGS sequence"/>
</dbReference>
<gene>
    <name evidence="3" type="ORF">B0H24_102549</name>
    <name evidence="2" type="ORF">BY455_12549</name>
</gene>
<evidence type="ECO:0000256" key="1">
    <source>
        <dbReference type="SAM" id="Phobius"/>
    </source>
</evidence>